<evidence type="ECO:0000313" key="4">
    <source>
        <dbReference type="Proteomes" id="UP001165667"/>
    </source>
</evidence>
<evidence type="ECO:0000256" key="1">
    <source>
        <dbReference type="SAM" id="Phobius"/>
    </source>
</evidence>
<name>A0AA41YV57_9HYPH</name>
<dbReference type="RefSeq" id="WP_282585075.1">
    <property type="nucleotide sequence ID" value="NZ_JAMOIM010000006.1"/>
</dbReference>
<dbReference type="InterPro" id="IPR022584">
    <property type="entry name" value="DUF2937"/>
</dbReference>
<feature type="chain" id="PRO_5041413432" evidence="2">
    <location>
        <begin position="21"/>
        <end position="173"/>
    </location>
</feature>
<gene>
    <name evidence="3" type="ORF">M8523_11840</name>
</gene>
<keyword evidence="2" id="KW-0732">Signal</keyword>
<feature type="signal peptide" evidence="2">
    <location>
        <begin position="1"/>
        <end position="20"/>
    </location>
</feature>
<keyword evidence="1" id="KW-0472">Membrane</keyword>
<protein>
    <submittedName>
        <fullName evidence="3">DUF2937 family protein</fullName>
    </submittedName>
</protein>
<reference evidence="3" key="1">
    <citation type="submission" date="2022-05" db="EMBL/GenBank/DDBJ databases">
        <authorList>
            <person name="Pankratov T."/>
        </authorList>
    </citation>
    <scope>NUCLEOTIDE SEQUENCE</scope>
    <source>
        <strain evidence="3">BP6-180914</strain>
    </source>
</reference>
<evidence type="ECO:0000256" key="2">
    <source>
        <dbReference type="SAM" id="SignalP"/>
    </source>
</evidence>
<dbReference type="EMBL" id="JAMOIM010000006">
    <property type="protein sequence ID" value="MCW6508709.1"/>
    <property type="molecule type" value="Genomic_DNA"/>
</dbReference>
<feature type="transmembrane region" description="Helical" evidence="1">
    <location>
        <begin position="132"/>
        <end position="152"/>
    </location>
</feature>
<accession>A0AA41YV57</accession>
<comment type="caution">
    <text evidence="3">The sequence shown here is derived from an EMBL/GenBank/DDBJ whole genome shotgun (WGS) entry which is preliminary data.</text>
</comment>
<dbReference type="Pfam" id="PF11157">
    <property type="entry name" value="DUF2937"/>
    <property type="match status" value="1"/>
</dbReference>
<proteinExistence type="predicted"/>
<organism evidence="3 4">
    <name type="scientific">Lichenifustis flavocetrariae</name>
    <dbReference type="NCBI Taxonomy" id="2949735"/>
    <lineage>
        <taxon>Bacteria</taxon>
        <taxon>Pseudomonadati</taxon>
        <taxon>Pseudomonadota</taxon>
        <taxon>Alphaproteobacteria</taxon>
        <taxon>Hyphomicrobiales</taxon>
        <taxon>Lichenihabitantaceae</taxon>
        <taxon>Lichenifustis</taxon>
    </lineage>
</organism>
<keyword evidence="1" id="KW-1133">Transmembrane helix</keyword>
<dbReference type="AlphaFoldDB" id="A0AA41YV57"/>
<sequence>MLFRRFAVAVALLVAALASQLPEFVQQYSQRLGGAIDELRSVVTQFDHDSAGQSLTRAQGIARLEDNPDPLAQGRGHDMETTVTRVERLERQRQAFAVAGPLSRYAVFAEDFDPRIAAGAYAEFEPALPVTLGGLVAALLGFAGGWLVTHGLGWPFRRRHRPGFADPAHVPVR</sequence>
<keyword evidence="4" id="KW-1185">Reference proteome</keyword>
<keyword evidence="1" id="KW-0812">Transmembrane</keyword>
<dbReference type="Proteomes" id="UP001165667">
    <property type="component" value="Unassembled WGS sequence"/>
</dbReference>
<evidence type="ECO:0000313" key="3">
    <source>
        <dbReference type="EMBL" id="MCW6508709.1"/>
    </source>
</evidence>